<dbReference type="Proteomes" id="UP001281761">
    <property type="component" value="Unassembled WGS sequence"/>
</dbReference>
<proteinExistence type="predicted"/>
<organism evidence="1 2">
    <name type="scientific">Blattamonas nauphoetae</name>
    <dbReference type="NCBI Taxonomy" id="2049346"/>
    <lineage>
        <taxon>Eukaryota</taxon>
        <taxon>Metamonada</taxon>
        <taxon>Preaxostyla</taxon>
        <taxon>Oxymonadida</taxon>
        <taxon>Blattamonas</taxon>
    </lineage>
</organism>
<keyword evidence="2" id="KW-1185">Reference proteome</keyword>
<reference evidence="1 2" key="1">
    <citation type="journal article" date="2022" name="bioRxiv">
        <title>Genomics of Preaxostyla Flagellates Illuminates Evolutionary Transitions and the Path Towards Mitochondrial Loss.</title>
        <authorList>
            <person name="Novak L.V.F."/>
            <person name="Treitli S.C."/>
            <person name="Pyrih J."/>
            <person name="Halakuc P."/>
            <person name="Pipaliya S.V."/>
            <person name="Vacek V."/>
            <person name="Brzon O."/>
            <person name="Soukal P."/>
            <person name="Eme L."/>
            <person name="Dacks J.B."/>
            <person name="Karnkowska A."/>
            <person name="Elias M."/>
            <person name="Hampl V."/>
        </authorList>
    </citation>
    <scope>NUCLEOTIDE SEQUENCE [LARGE SCALE GENOMIC DNA]</scope>
    <source>
        <strain evidence="1">NAU3</strain>
        <tissue evidence="1">Gut</tissue>
    </source>
</reference>
<sequence>MHGSNPLKEVIHFTITGQDMKGSGADIPTVSIYPVGKKTAENTVALSNVEVLEGNTVVKANYHRTD</sequence>
<accession>A0ABQ9Y0D5</accession>
<protein>
    <submittedName>
        <fullName evidence="1">Uncharacterized protein</fullName>
    </submittedName>
</protein>
<dbReference type="EMBL" id="JARBJD010000048">
    <property type="protein sequence ID" value="KAK2957193.1"/>
    <property type="molecule type" value="Genomic_DNA"/>
</dbReference>
<evidence type="ECO:0000313" key="2">
    <source>
        <dbReference type="Proteomes" id="UP001281761"/>
    </source>
</evidence>
<gene>
    <name evidence="1" type="ORF">BLNAU_7787</name>
</gene>
<name>A0ABQ9Y0D5_9EUKA</name>
<evidence type="ECO:0000313" key="1">
    <source>
        <dbReference type="EMBL" id="KAK2957193.1"/>
    </source>
</evidence>
<comment type="caution">
    <text evidence="1">The sequence shown here is derived from an EMBL/GenBank/DDBJ whole genome shotgun (WGS) entry which is preliminary data.</text>
</comment>